<keyword evidence="7 9" id="KW-1133">Transmembrane helix</keyword>
<feature type="domain" description="ABC transmembrane type-1" evidence="11">
    <location>
        <begin position="91"/>
        <end position="327"/>
    </location>
</feature>
<evidence type="ECO:0000313" key="13">
    <source>
        <dbReference type="Proteomes" id="UP000271573"/>
    </source>
</evidence>
<dbReference type="PROSITE" id="PS50928">
    <property type="entry name" value="ABC_TM1"/>
    <property type="match status" value="1"/>
</dbReference>
<evidence type="ECO:0000256" key="2">
    <source>
        <dbReference type="ARBA" id="ARBA00007069"/>
    </source>
</evidence>
<dbReference type="GO" id="GO:0005886">
    <property type="term" value="C:plasma membrane"/>
    <property type="evidence" value="ECO:0007669"/>
    <property type="project" value="UniProtKB-SubCell"/>
</dbReference>
<dbReference type="SUPFAM" id="SSF161098">
    <property type="entry name" value="MetI-like"/>
    <property type="match status" value="1"/>
</dbReference>
<comment type="similarity">
    <text evidence="2 10">Belongs to the binding-protein-dependent transport system permease family. CysTW subfamily.</text>
</comment>
<feature type="transmembrane region" description="Helical" evidence="9">
    <location>
        <begin position="155"/>
        <end position="174"/>
    </location>
</feature>
<evidence type="ECO:0000259" key="11">
    <source>
        <dbReference type="PROSITE" id="PS50928"/>
    </source>
</evidence>
<comment type="function">
    <text evidence="10">Part of the binding-protein-dependent transport system for phosphate; probably responsible for the translocation of the substrate across the membrane.</text>
</comment>
<keyword evidence="6 9" id="KW-0812">Transmembrane</keyword>
<keyword evidence="5 10" id="KW-0592">Phosphate transport</keyword>
<dbReference type="KEGG" id="nbe:Back2_12660"/>
<evidence type="ECO:0000256" key="1">
    <source>
        <dbReference type="ARBA" id="ARBA00004651"/>
    </source>
</evidence>
<reference evidence="12 13" key="1">
    <citation type="submission" date="2018-11" db="EMBL/GenBank/DDBJ databases">
        <title>Complete genome sequence of Nocardioides baekrokdamisoli strain KCTC 39748.</title>
        <authorList>
            <person name="Kang S.W."/>
            <person name="Lee K.C."/>
            <person name="Kim K.K."/>
            <person name="Kim J.S."/>
            <person name="Kim D.S."/>
            <person name="Ko S.H."/>
            <person name="Yang S.H."/>
            <person name="Shin Y.K."/>
            <person name="Lee J.S."/>
        </authorList>
    </citation>
    <scope>NUCLEOTIDE SEQUENCE [LARGE SCALE GENOMIC DNA]</scope>
    <source>
        <strain evidence="12 13">KCTC 39748</strain>
    </source>
</reference>
<feature type="transmembrane region" description="Helical" evidence="9">
    <location>
        <begin position="266"/>
        <end position="284"/>
    </location>
</feature>
<dbReference type="PANTHER" id="PTHR30425:SF1">
    <property type="entry name" value="PHOSPHATE TRANSPORT SYSTEM PERMEASE PROTEIN PSTC"/>
    <property type="match status" value="1"/>
</dbReference>
<organism evidence="12 13">
    <name type="scientific">Nocardioides baekrokdamisoli</name>
    <dbReference type="NCBI Taxonomy" id="1804624"/>
    <lineage>
        <taxon>Bacteria</taxon>
        <taxon>Bacillati</taxon>
        <taxon>Actinomycetota</taxon>
        <taxon>Actinomycetes</taxon>
        <taxon>Propionibacteriales</taxon>
        <taxon>Nocardioidaceae</taxon>
        <taxon>Nocardioides</taxon>
    </lineage>
</organism>
<feature type="transmembrane region" description="Helical" evidence="9">
    <location>
        <begin position="127"/>
        <end position="149"/>
    </location>
</feature>
<dbReference type="InterPro" id="IPR000515">
    <property type="entry name" value="MetI-like"/>
</dbReference>
<dbReference type="InterPro" id="IPR035906">
    <property type="entry name" value="MetI-like_sf"/>
</dbReference>
<evidence type="ECO:0000256" key="3">
    <source>
        <dbReference type="ARBA" id="ARBA00022448"/>
    </source>
</evidence>
<evidence type="ECO:0000256" key="8">
    <source>
        <dbReference type="ARBA" id="ARBA00023136"/>
    </source>
</evidence>
<protein>
    <recommendedName>
        <fullName evidence="10">Phosphate transport system permease protein</fullName>
    </recommendedName>
</protein>
<dbReference type="Pfam" id="PF00528">
    <property type="entry name" value="BPD_transp_1"/>
    <property type="match status" value="1"/>
</dbReference>
<dbReference type="CDD" id="cd06261">
    <property type="entry name" value="TM_PBP2"/>
    <property type="match status" value="1"/>
</dbReference>
<dbReference type="NCBIfam" id="TIGR02138">
    <property type="entry name" value="phosphate_pstC"/>
    <property type="match status" value="1"/>
</dbReference>
<feature type="transmembrane region" description="Helical" evidence="9">
    <location>
        <begin position="241"/>
        <end position="259"/>
    </location>
</feature>
<evidence type="ECO:0000313" key="12">
    <source>
        <dbReference type="EMBL" id="BBH16979.1"/>
    </source>
</evidence>
<comment type="subcellular location">
    <subcellularLocation>
        <location evidence="1 9">Cell membrane</location>
        <topology evidence="1 9">Multi-pass membrane protein</topology>
    </subcellularLocation>
</comment>
<evidence type="ECO:0000256" key="6">
    <source>
        <dbReference type="ARBA" id="ARBA00022692"/>
    </source>
</evidence>
<feature type="transmembrane region" description="Helical" evidence="9">
    <location>
        <begin position="85"/>
        <end position="115"/>
    </location>
</feature>
<evidence type="ECO:0000256" key="9">
    <source>
        <dbReference type="RuleBase" id="RU363032"/>
    </source>
</evidence>
<dbReference type="Proteomes" id="UP000271573">
    <property type="component" value="Chromosome"/>
</dbReference>
<feature type="transmembrane region" description="Helical" evidence="9">
    <location>
        <begin position="304"/>
        <end position="325"/>
    </location>
</feature>
<keyword evidence="4 10" id="KW-1003">Cell membrane</keyword>
<dbReference type="InterPro" id="IPR011864">
    <property type="entry name" value="Phosphate_PstC"/>
</dbReference>
<keyword evidence="3 9" id="KW-0813">Transport</keyword>
<name>A0A3G9J1W5_9ACTN</name>
<evidence type="ECO:0000256" key="7">
    <source>
        <dbReference type="ARBA" id="ARBA00022989"/>
    </source>
</evidence>
<dbReference type="GO" id="GO:0005315">
    <property type="term" value="F:phosphate transmembrane transporter activity"/>
    <property type="evidence" value="ECO:0007669"/>
    <property type="project" value="InterPro"/>
</dbReference>
<keyword evidence="8 9" id="KW-0472">Membrane</keyword>
<sequence length="342" mass="36233">MDTAMTTYDTATDFDEAVTPRRVTTVYSRTDRAFRTTSRGAGSFVLLVMILVGGFLTVNAVQAISSVGLVKFVTTQEWSPETNNFGIAAVLIGTVLIALVALIVAVPLAIGSALFITEIAPPALKKVMTTVIDLMAAVPSVVYGLWGLAFLQSHIVGFSYWISTYLGWIPLFHVDGADPNNALPNPALYTSSTFIAGLVVGMMIIPIQTSMMVEAFSRAPQGEREGAFALGATRWGVIRRVVLPFGKGGIIGGVMLGLGRALGETIAIYLIISPLFKINFHLLQNGANAVAPMIALRYGEANSFAMSALMAAGLALFLLTMAINFTASTIIARSRSGADSEA</sequence>
<dbReference type="Gene3D" id="1.10.3720.10">
    <property type="entry name" value="MetI-like"/>
    <property type="match status" value="1"/>
</dbReference>
<evidence type="ECO:0000256" key="4">
    <source>
        <dbReference type="ARBA" id="ARBA00022475"/>
    </source>
</evidence>
<accession>A0A3G9J1W5</accession>
<dbReference type="GO" id="GO:0006817">
    <property type="term" value="P:phosphate ion transport"/>
    <property type="evidence" value="ECO:0007669"/>
    <property type="project" value="UniProtKB-KW"/>
</dbReference>
<evidence type="ECO:0000256" key="5">
    <source>
        <dbReference type="ARBA" id="ARBA00022592"/>
    </source>
</evidence>
<keyword evidence="13" id="KW-1185">Reference proteome</keyword>
<feature type="transmembrane region" description="Helical" evidence="9">
    <location>
        <begin position="44"/>
        <end position="65"/>
    </location>
</feature>
<gene>
    <name evidence="12" type="primary">pstC_1</name>
    <name evidence="12" type="ORF">Back2_12660</name>
</gene>
<evidence type="ECO:0000256" key="10">
    <source>
        <dbReference type="RuleBase" id="RU363054"/>
    </source>
</evidence>
<feature type="transmembrane region" description="Helical" evidence="9">
    <location>
        <begin position="186"/>
        <end position="207"/>
    </location>
</feature>
<dbReference type="EMBL" id="AP019307">
    <property type="protein sequence ID" value="BBH16979.1"/>
    <property type="molecule type" value="Genomic_DNA"/>
</dbReference>
<dbReference type="PANTHER" id="PTHR30425">
    <property type="entry name" value="PHOSPHATE TRANSPORT SYSTEM PERMEASE PROTEIN PST"/>
    <property type="match status" value="1"/>
</dbReference>
<dbReference type="AlphaFoldDB" id="A0A3G9J1W5"/>
<proteinExistence type="inferred from homology"/>
<dbReference type="InterPro" id="IPR051124">
    <property type="entry name" value="Phosphate_Transport_Permease"/>
</dbReference>